<evidence type="ECO:0000256" key="5">
    <source>
        <dbReference type="ARBA" id="ARBA00037974"/>
    </source>
</evidence>
<dbReference type="PANTHER" id="PTHR43525">
    <property type="entry name" value="PROTEIN MALY"/>
    <property type="match status" value="1"/>
</dbReference>
<evidence type="ECO:0000256" key="1">
    <source>
        <dbReference type="ARBA" id="ARBA00001933"/>
    </source>
</evidence>
<dbReference type="Pfam" id="PF00155">
    <property type="entry name" value="Aminotran_1_2"/>
    <property type="match status" value="1"/>
</dbReference>
<keyword evidence="4 7" id="KW-0456">Lyase</keyword>
<dbReference type="InterPro" id="IPR027619">
    <property type="entry name" value="C-S_lyase_PatB-like"/>
</dbReference>
<evidence type="ECO:0000256" key="2">
    <source>
        <dbReference type="ARBA" id="ARBA00012224"/>
    </source>
</evidence>
<organism evidence="7 8">
    <name type="scientific">Pontiella desulfatans</name>
    <dbReference type="NCBI Taxonomy" id="2750659"/>
    <lineage>
        <taxon>Bacteria</taxon>
        <taxon>Pseudomonadati</taxon>
        <taxon>Kiritimatiellota</taxon>
        <taxon>Kiritimatiellia</taxon>
        <taxon>Kiritimatiellales</taxon>
        <taxon>Pontiellaceae</taxon>
        <taxon>Pontiella</taxon>
    </lineage>
</organism>
<evidence type="ECO:0000259" key="6">
    <source>
        <dbReference type="Pfam" id="PF00155"/>
    </source>
</evidence>
<dbReference type="EMBL" id="CAAHFG010000003">
    <property type="protein sequence ID" value="VGO16069.1"/>
    <property type="molecule type" value="Genomic_DNA"/>
</dbReference>
<keyword evidence="3" id="KW-0663">Pyridoxal phosphate</keyword>
<evidence type="ECO:0000256" key="3">
    <source>
        <dbReference type="ARBA" id="ARBA00022898"/>
    </source>
</evidence>
<dbReference type="AlphaFoldDB" id="A0A6C2U867"/>
<comment type="cofactor">
    <cofactor evidence="1">
        <name>pyridoxal 5'-phosphate</name>
        <dbReference type="ChEBI" id="CHEBI:597326"/>
    </cofactor>
</comment>
<dbReference type="Proteomes" id="UP000366872">
    <property type="component" value="Unassembled WGS sequence"/>
</dbReference>
<dbReference type="InterPro" id="IPR015422">
    <property type="entry name" value="PyrdxlP-dep_Trfase_small"/>
</dbReference>
<dbReference type="RefSeq" id="WP_136081622.1">
    <property type="nucleotide sequence ID" value="NZ_CAAHFG010000003.1"/>
</dbReference>
<dbReference type="EC" id="4.4.1.13" evidence="2"/>
<evidence type="ECO:0000313" key="8">
    <source>
        <dbReference type="Proteomes" id="UP000366872"/>
    </source>
</evidence>
<accession>A0A6C2U867</accession>
<dbReference type="GO" id="GO:0030170">
    <property type="term" value="F:pyridoxal phosphate binding"/>
    <property type="evidence" value="ECO:0007669"/>
    <property type="project" value="InterPro"/>
</dbReference>
<protein>
    <recommendedName>
        <fullName evidence="2">cysteine-S-conjugate beta-lyase</fullName>
        <ecNumber evidence="2">4.4.1.13</ecNumber>
    </recommendedName>
</protein>
<dbReference type="GO" id="GO:0047804">
    <property type="term" value="F:cysteine-S-conjugate beta-lyase activity"/>
    <property type="evidence" value="ECO:0007669"/>
    <property type="project" value="UniProtKB-EC"/>
</dbReference>
<gene>
    <name evidence="7" type="primary">patB</name>
    <name evidence="7" type="ORF">PDESU_04659</name>
</gene>
<dbReference type="SUPFAM" id="SSF53383">
    <property type="entry name" value="PLP-dependent transferases"/>
    <property type="match status" value="1"/>
</dbReference>
<comment type="similarity">
    <text evidence="5">Belongs to the class-II pyridoxal-phosphate-dependent aminotransferase family. MalY/PatB cystathionine beta-lyase subfamily.</text>
</comment>
<dbReference type="InterPro" id="IPR015424">
    <property type="entry name" value="PyrdxlP-dep_Trfase"/>
</dbReference>
<name>A0A6C2U867_PONDE</name>
<reference evidence="7 8" key="1">
    <citation type="submission" date="2019-04" db="EMBL/GenBank/DDBJ databases">
        <authorList>
            <person name="Van Vliet M D."/>
        </authorList>
    </citation>
    <scope>NUCLEOTIDE SEQUENCE [LARGE SCALE GENOMIC DNA]</scope>
    <source>
        <strain evidence="7 8">F1</strain>
    </source>
</reference>
<proteinExistence type="inferred from homology"/>
<evidence type="ECO:0000313" key="7">
    <source>
        <dbReference type="EMBL" id="VGO16069.1"/>
    </source>
</evidence>
<dbReference type="InterPro" id="IPR051798">
    <property type="entry name" value="Class-II_PLP-Dep_Aminotrans"/>
</dbReference>
<dbReference type="NCBIfam" id="TIGR04350">
    <property type="entry name" value="C_S_lyase_PatB"/>
    <property type="match status" value="1"/>
</dbReference>
<dbReference type="PANTHER" id="PTHR43525:SF1">
    <property type="entry name" value="PROTEIN MALY"/>
    <property type="match status" value="1"/>
</dbReference>
<dbReference type="InterPro" id="IPR004839">
    <property type="entry name" value="Aminotransferase_I/II_large"/>
</dbReference>
<dbReference type="Gene3D" id="3.90.1150.10">
    <property type="entry name" value="Aspartate Aminotransferase, domain 1"/>
    <property type="match status" value="1"/>
</dbReference>
<dbReference type="CDD" id="cd00609">
    <property type="entry name" value="AAT_like"/>
    <property type="match status" value="1"/>
</dbReference>
<keyword evidence="8" id="KW-1185">Reference proteome</keyword>
<feature type="domain" description="Aminotransferase class I/classII large" evidence="6">
    <location>
        <begin position="74"/>
        <end position="386"/>
    </location>
</feature>
<sequence>MDKEVVYDFDTPVSRAGTFAEKYEARERFFGKADVEPFWVADMDLPSPGFLVDALRERLGHPMFGYTEQYGQVFDAIGWWMNDQHGVEVDRNWISLSPSVVASISVAVQTMAEPGESVVVLSPVYGPFFSCTTINGRSVADCRLTVGQGRFEIDFDALEKHVSQPETKMLILCNPHNPGGRIWSRDELERLARLCADNDTVVLSDEIHCDIVYPPQHHVSMLGIDAARENLIVAHSIGKTFNASGLQASFTIIPDARLRSRFRAGLDRSHAGDVNLLGKVALARALSPEGAEYKRQLVAYLHENTRQVCDRLRLLEGAEVMEPEATFLVWCDFRKFGAWQEVFARLVNEANVALSGGTFFGAAGEGWFRVNCAHPRSLLLPAVDRIVDAFG</sequence>
<dbReference type="Gene3D" id="3.40.640.10">
    <property type="entry name" value="Type I PLP-dependent aspartate aminotransferase-like (Major domain)"/>
    <property type="match status" value="1"/>
</dbReference>
<evidence type="ECO:0000256" key="4">
    <source>
        <dbReference type="ARBA" id="ARBA00023239"/>
    </source>
</evidence>
<dbReference type="InterPro" id="IPR015421">
    <property type="entry name" value="PyrdxlP-dep_Trfase_major"/>
</dbReference>